<dbReference type="KEGG" id="pcl:Pcal_2060"/>
<dbReference type="HOGENOM" id="CLU_1232825_0_0_2"/>
<protein>
    <submittedName>
        <fullName evidence="2">Phosphatidate cytidylyltransferase</fullName>
    </submittedName>
</protein>
<evidence type="ECO:0000256" key="1">
    <source>
        <dbReference type="SAM" id="Phobius"/>
    </source>
</evidence>
<feature type="transmembrane region" description="Helical" evidence="1">
    <location>
        <begin position="173"/>
        <end position="200"/>
    </location>
</feature>
<dbReference type="AlphaFoldDB" id="A3MXV8"/>
<feature type="transmembrane region" description="Helical" evidence="1">
    <location>
        <begin position="212"/>
        <end position="229"/>
    </location>
</feature>
<keyword evidence="1" id="KW-0472">Membrane</keyword>
<gene>
    <name evidence="2" type="ordered locus">Pcal_2060</name>
</gene>
<dbReference type="Proteomes" id="UP000001431">
    <property type="component" value="Chromosome"/>
</dbReference>
<feature type="transmembrane region" description="Helical" evidence="1">
    <location>
        <begin position="12"/>
        <end position="30"/>
    </location>
</feature>
<dbReference type="EMBL" id="CP000561">
    <property type="protein sequence ID" value="ABO09475.1"/>
    <property type="molecule type" value="Genomic_DNA"/>
</dbReference>
<dbReference type="OrthoDB" id="31565at2157"/>
<dbReference type="GO" id="GO:0016779">
    <property type="term" value="F:nucleotidyltransferase activity"/>
    <property type="evidence" value="ECO:0007669"/>
    <property type="project" value="UniProtKB-KW"/>
</dbReference>
<accession>A3MXV8</accession>
<keyword evidence="1" id="KW-1133">Transmembrane helix</keyword>
<feature type="transmembrane region" description="Helical" evidence="1">
    <location>
        <begin position="115"/>
        <end position="133"/>
    </location>
</feature>
<dbReference type="eggNOG" id="arCOG01882">
    <property type="taxonomic scope" value="Archaea"/>
</dbReference>
<reference evidence="2" key="1">
    <citation type="submission" date="2007-02" db="EMBL/GenBank/DDBJ databases">
        <title>Complete sequence of Pyrobaculum calidifontis JCM 11548.</title>
        <authorList>
            <consortium name="US DOE Joint Genome Institute"/>
            <person name="Copeland A."/>
            <person name="Lucas S."/>
            <person name="Lapidus A."/>
            <person name="Barry K."/>
            <person name="Glavina del Rio T."/>
            <person name="Dalin E."/>
            <person name="Tice H."/>
            <person name="Pitluck S."/>
            <person name="Chain P."/>
            <person name="Malfatti S."/>
            <person name="Shin M."/>
            <person name="Vergez L."/>
            <person name="Schmutz J."/>
            <person name="Larimer F."/>
            <person name="Land M."/>
            <person name="Hauser L."/>
            <person name="Kyrpides N."/>
            <person name="Mikhailova N."/>
            <person name="Cozen A.E."/>
            <person name="Fitz-Gibbon S.T."/>
            <person name="House C.H."/>
            <person name="Saltikov C."/>
            <person name="Lowe T.M."/>
            <person name="Richardson P."/>
        </authorList>
    </citation>
    <scope>NUCLEOTIDE SEQUENCE [LARGE SCALE GENOMIC DNA]</scope>
    <source>
        <strain evidence="2">JCM 11548</strain>
    </source>
</reference>
<name>A3MXV8_PYRCJ</name>
<keyword evidence="2" id="KW-0548">Nucleotidyltransferase</keyword>
<evidence type="ECO:0000313" key="3">
    <source>
        <dbReference type="Proteomes" id="UP000001431"/>
    </source>
</evidence>
<organism evidence="2 3">
    <name type="scientific">Pyrobaculum calidifontis (strain DSM 21063 / JCM 11548 / VA1)</name>
    <dbReference type="NCBI Taxonomy" id="410359"/>
    <lineage>
        <taxon>Archaea</taxon>
        <taxon>Thermoproteota</taxon>
        <taxon>Thermoprotei</taxon>
        <taxon>Thermoproteales</taxon>
        <taxon>Thermoproteaceae</taxon>
        <taxon>Pyrobaculum</taxon>
    </lineage>
</organism>
<keyword evidence="3" id="KW-1185">Reference proteome</keyword>
<sequence>MSKWASLKTLAARKAIHVAFVALLAVPFLVDVSAELYISLLVVASGFIYSIQVRQPAAWVEFRRNVFKTFEDLFNRLEQLIPIERPELRLQYQRALRQLEELIDMAERDYEKRHGYLGVLMGGVGFLAALTLFGRQHLLASIVSMAVYDTVSAVVGTAVGGRKIGRITVAGTLAGALANVVALMAAGYPPLAALAITALVVVADATSPEDNLTIPVAAAAGSYLSGLLPR</sequence>
<dbReference type="STRING" id="410359.Pcal_2060"/>
<dbReference type="GeneID" id="4910222"/>
<evidence type="ECO:0000313" key="2">
    <source>
        <dbReference type="EMBL" id="ABO09475.1"/>
    </source>
</evidence>
<dbReference type="RefSeq" id="WP_011850733.1">
    <property type="nucleotide sequence ID" value="NC_009073.1"/>
</dbReference>
<feature type="transmembrane region" description="Helical" evidence="1">
    <location>
        <begin position="139"/>
        <end position="161"/>
    </location>
</feature>
<keyword evidence="2" id="KW-0808">Transferase</keyword>
<proteinExistence type="predicted"/>
<keyword evidence="1" id="KW-0812">Transmembrane</keyword>